<keyword evidence="2" id="KW-1185">Reference proteome</keyword>
<protein>
    <submittedName>
        <fullName evidence="1">Uncharacterized protein</fullName>
    </submittedName>
</protein>
<sequence length="65" mass="7080">MERTAALRLDAEWARVRSGRSGVSPGERERMLTELIAALAPHADDDLSLAARLSLRYGAVTDRSA</sequence>
<name>A0ABV9GE80_9ACTN</name>
<dbReference type="Proteomes" id="UP001595993">
    <property type="component" value="Unassembled WGS sequence"/>
</dbReference>
<comment type="caution">
    <text evidence="1">The sequence shown here is derived from an EMBL/GenBank/DDBJ whole genome shotgun (WGS) entry which is preliminary data.</text>
</comment>
<gene>
    <name evidence="1" type="ORF">ACFO9E_32480</name>
</gene>
<dbReference type="EMBL" id="JBHSFE010000034">
    <property type="protein sequence ID" value="MFC4612432.1"/>
    <property type="molecule type" value="Genomic_DNA"/>
</dbReference>
<organism evidence="1 2">
    <name type="scientific">Streptomyces maoxianensis</name>
    <dbReference type="NCBI Taxonomy" id="1459942"/>
    <lineage>
        <taxon>Bacteria</taxon>
        <taxon>Bacillati</taxon>
        <taxon>Actinomycetota</taxon>
        <taxon>Actinomycetes</taxon>
        <taxon>Kitasatosporales</taxon>
        <taxon>Streptomycetaceae</taxon>
        <taxon>Streptomyces</taxon>
    </lineage>
</organism>
<evidence type="ECO:0000313" key="1">
    <source>
        <dbReference type="EMBL" id="MFC4612432.1"/>
    </source>
</evidence>
<evidence type="ECO:0000313" key="2">
    <source>
        <dbReference type="Proteomes" id="UP001595993"/>
    </source>
</evidence>
<dbReference type="RefSeq" id="WP_381202565.1">
    <property type="nucleotide sequence ID" value="NZ_JBHSFE010000034.1"/>
</dbReference>
<proteinExistence type="predicted"/>
<accession>A0ABV9GE80</accession>
<reference evidence="2" key="1">
    <citation type="journal article" date="2019" name="Int. J. Syst. Evol. Microbiol.">
        <title>The Global Catalogue of Microorganisms (GCM) 10K type strain sequencing project: providing services to taxonomists for standard genome sequencing and annotation.</title>
        <authorList>
            <consortium name="The Broad Institute Genomics Platform"/>
            <consortium name="The Broad Institute Genome Sequencing Center for Infectious Disease"/>
            <person name="Wu L."/>
            <person name="Ma J."/>
        </authorList>
    </citation>
    <scope>NUCLEOTIDE SEQUENCE [LARGE SCALE GENOMIC DNA]</scope>
    <source>
        <strain evidence="2">CGMCC 4.7139</strain>
    </source>
</reference>